<dbReference type="AlphaFoldDB" id="A0A329KX92"/>
<name>A0A329KX92_9MYCO</name>
<protein>
    <submittedName>
        <fullName evidence="1">Uncharacterized protein</fullName>
    </submittedName>
</protein>
<organism evidence="1 2">
    <name type="scientific">Mycobacterium colombiense</name>
    <dbReference type="NCBI Taxonomy" id="339268"/>
    <lineage>
        <taxon>Bacteria</taxon>
        <taxon>Bacillati</taxon>
        <taxon>Actinomycetota</taxon>
        <taxon>Actinomycetes</taxon>
        <taxon>Mycobacteriales</taxon>
        <taxon>Mycobacteriaceae</taxon>
        <taxon>Mycobacterium</taxon>
        <taxon>Mycobacterium avium complex (MAC)</taxon>
    </lineage>
</organism>
<sequence>MPTITSGVVLGVTHVLPASEALMQTSACACVVSAQRRIVSAAAGANHFLLLSCSGTNPSATRAHATKPTWY</sequence>
<accession>A0A329KX92</accession>
<gene>
    <name evidence="1" type="ORF">DQP58_01680</name>
</gene>
<reference evidence="1 2" key="1">
    <citation type="submission" date="2018-06" db="EMBL/GenBank/DDBJ databases">
        <title>NTM in soil in Japan.</title>
        <authorList>
            <person name="Ohya K."/>
        </authorList>
    </citation>
    <scope>NUCLEOTIDE SEQUENCE [LARGE SCALE GENOMIC DNA]</scope>
    <source>
        <strain evidence="1 2">GF76</strain>
    </source>
</reference>
<dbReference type="Proteomes" id="UP000250347">
    <property type="component" value="Unassembled WGS sequence"/>
</dbReference>
<comment type="caution">
    <text evidence="1">The sequence shown here is derived from an EMBL/GenBank/DDBJ whole genome shotgun (WGS) entry which is preliminary data.</text>
</comment>
<proteinExistence type="predicted"/>
<evidence type="ECO:0000313" key="1">
    <source>
        <dbReference type="EMBL" id="RAV00425.1"/>
    </source>
</evidence>
<dbReference type="EMBL" id="QMEU01000002">
    <property type="protein sequence ID" value="RAV00425.1"/>
    <property type="molecule type" value="Genomic_DNA"/>
</dbReference>
<evidence type="ECO:0000313" key="2">
    <source>
        <dbReference type="Proteomes" id="UP000250347"/>
    </source>
</evidence>